<gene>
    <name evidence="8" type="ORF">C6N75_09205</name>
</gene>
<reference evidence="8 9" key="1">
    <citation type="submission" date="2018-03" db="EMBL/GenBank/DDBJ databases">
        <title>Novel Streptomyces sp. from soil.</title>
        <authorList>
            <person name="Tan G.Y.A."/>
            <person name="Lee Z.Y."/>
        </authorList>
    </citation>
    <scope>NUCLEOTIDE SEQUENCE [LARGE SCALE GENOMIC DNA]</scope>
    <source>
        <strain evidence="8 9">ST5x</strain>
    </source>
</reference>
<dbReference type="Proteomes" id="UP000239322">
    <property type="component" value="Unassembled WGS sequence"/>
</dbReference>
<dbReference type="RefSeq" id="WP_105868393.1">
    <property type="nucleotide sequence ID" value="NZ_PVLV01000115.1"/>
</dbReference>
<dbReference type="GO" id="GO:0005506">
    <property type="term" value="F:iron ion binding"/>
    <property type="evidence" value="ECO:0007669"/>
    <property type="project" value="InterPro"/>
</dbReference>
<keyword evidence="3 7" id="KW-0479">Metal-binding</keyword>
<dbReference type="PANTHER" id="PTHR46696:SF1">
    <property type="entry name" value="CYTOCHROME P450 YJIB-RELATED"/>
    <property type="match status" value="1"/>
</dbReference>
<evidence type="ECO:0000256" key="6">
    <source>
        <dbReference type="ARBA" id="ARBA00023033"/>
    </source>
</evidence>
<evidence type="ECO:0000256" key="7">
    <source>
        <dbReference type="RuleBase" id="RU000461"/>
    </source>
</evidence>
<keyword evidence="4 7" id="KW-0560">Oxidoreductase</keyword>
<dbReference type="SUPFAM" id="SSF48264">
    <property type="entry name" value="Cytochrome P450"/>
    <property type="match status" value="1"/>
</dbReference>
<dbReference type="PRINTS" id="PR00359">
    <property type="entry name" value="BP450"/>
</dbReference>
<dbReference type="FunFam" id="1.10.630.10:FF:000018">
    <property type="entry name" value="Cytochrome P450 monooxygenase"/>
    <property type="match status" value="1"/>
</dbReference>
<dbReference type="OrthoDB" id="141712at2"/>
<dbReference type="InterPro" id="IPR036396">
    <property type="entry name" value="Cyt_P450_sf"/>
</dbReference>
<dbReference type="GO" id="GO:0004497">
    <property type="term" value="F:monooxygenase activity"/>
    <property type="evidence" value="ECO:0007669"/>
    <property type="project" value="UniProtKB-KW"/>
</dbReference>
<comment type="similarity">
    <text evidence="1 7">Belongs to the cytochrome P450 family.</text>
</comment>
<dbReference type="GO" id="GO:0020037">
    <property type="term" value="F:heme binding"/>
    <property type="evidence" value="ECO:0007669"/>
    <property type="project" value="InterPro"/>
</dbReference>
<dbReference type="EMBL" id="PVLV01000115">
    <property type="protein sequence ID" value="PRH79499.1"/>
    <property type="molecule type" value="Genomic_DNA"/>
</dbReference>
<evidence type="ECO:0000256" key="1">
    <source>
        <dbReference type="ARBA" id="ARBA00010617"/>
    </source>
</evidence>
<dbReference type="InterPro" id="IPR001128">
    <property type="entry name" value="Cyt_P450"/>
</dbReference>
<dbReference type="Gene3D" id="1.10.630.10">
    <property type="entry name" value="Cytochrome P450"/>
    <property type="match status" value="1"/>
</dbReference>
<evidence type="ECO:0000313" key="8">
    <source>
        <dbReference type="EMBL" id="PRH79499.1"/>
    </source>
</evidence>
<proteinExistence type="inferred from homology"/>
<evidence type="ECO:0000256" key="2">
    <source>
        <dbReference type="ARBA" id="ARBA00022617"/>
    </source>
</evidence>
<dbReference type="PROSITE" id="PS00086">
    <property type="entry name" value="CYTOCHROME_P450"/>
    <property type="match status" value="1"/>
</dbReference>
<evidence type="ECO:0000256" key="4">
    <source>
        <dbReference type="ARBA" id="ARBA00023002"/>
    </source>
</evidence>
<keyword evidence="6 7" id="KW-0503">Monooxygenase</keyword>
<evidence type="ECO:0000313" key="9">
    <source>
        <dbReference type="Proteomes" id="UP000239322"/>
    </source>
</evidence>
<dbReference type="Pfam" id="PF00067">
    <property type="entry name" value="p450"/>
    <property type="match status" value="1"/>
</dbReference>
<dbReference type="GO" id="GO:0016705">
    <property type="term" value="F:oxidoreductase activity, acting on paired donors, with incorporation or reduction of molecular oxygen"/>
    <property type="evidence" value="ECO:0007669"/>
    <property type="project" value="InterPro"/>
</dbReference>
<evidence type="ECO:0000256" key="5">
    <source>
        <dbReference type="ARBA" id="ARBA00023004"/>
    </source>
</evidence>
<keyword evidence="5 7" id="KW-0408">Iron</keyword>
<dbReference type="InterPro" id="IPR002397">
    <property type="entry name" value="Cyt_P450_B"/>
</dbReference>
<dbReference type="PANTHER" id="PTHR46696">
    <property type="entry name" value="P450, PUTATIVE (EUROFUNG)-RELATED"/>
    <property type="match status" value="1"/>
</dbReference>
<dbReference type="InterPro" id="IPR017972">
    <property type="entry name" value="Cyt_P450_CS"/>
</dbReference>
<protein>
    <submittedName>
        <fullName evidence="8">Cytochrome P450</fullName>
    </submittedName>
</protein>
<organism evidence="8 9">
    <name type="scientific">Streptomyces solincola</name>
    <dbReference type="NCBI Taxonomy" id="2100817"/>
    <lineage>
        <taxon>Bacteria</taxon>
        <taxon>Bacillati</taxon>
        <taxon>Actinomycetota</taxon>
        <taxon>Actinomycetes</taxon>
        <taxon>Kitasatosporales</taxon>
        <taxon>Streptomycetaceae</taxon>
        <taxon>Streptomyces</taxon>
    </lineage>
</organism>
<dbReference type="CDD" id="cd11031">
    <property type="entry name" value="Cyp158A-like"/>
    <property type="match status" value="1"/>
</dbReference>
<dbReference type="AlphaFoldDB" id="A0A2S9PYJ9"/>
<keyword evidence="9" id="KW-1185">Reference proteome</keyword>
<keyword evidence="2 7" id="KW-0349">Heme</keyword>
<comment type="caution">
    <text evidence="8">The sequence shown here is derived from an EMBL/GenBank/DDBJ whole genome shotgun (WGS) entry which is preliminary data.</text>
</comment>
<name>A0A2S9PYJ9_9ACTN</name>
<evidence type="ECO:0000256" key="3">
    <source>
        <dbReference type="ARBA" id="ARBA00022723"/>
    </source>
</evidence>
<accession>A0A2S9PYJ9</accession>
<sequence length="410" mass="44605">MEVCPVTGRGLPPVRHWPALDLHGTDFDPVLAELMRQGPLTRIKLPNGDGWAWLVTRYDDVRAVTNDPRFSRKLVADHDVTRLAPHFIPVDGAVGFEDPPDHTRLRRSVAPAFTTRGVERLRAKARAMLDELVDGILADGPPADLTERLLAPFPLAVVCELMGVPASDRPKMHEWTNLILSSAQGVERSQRAKEDMCAYFADLLAQPRDDGGDADGVESVLGLLGGAIADGEITASEAVGLALLIQIGGEAVTNNAGNMLYILLTRPELLERLREDPAARPRAVDELLRYIPHRSAVGLSRIALEDVEVAGTVIAKGEAVYVSYLAANRDPEVFADPEDVVLDRSPNPHVSFGYGPHYCVGAMLARLESELLVDAFCDRFPGLRLAVPAAEVPFRRGALIRGPQALPVTW</sequence>